<organism evidence="2 3">
    <name type="scientific">Caldisalinibacter kiritimatiensis</name>
    <dbReference type="NCBI Taxonomy" id="1304284"/>
    <lineage>
        <taxon>Bacteria</taxon>
        <taxon>Bacillati</taxon>
        <taxon>Bacillota</taxon>
        <taxon>Tissierellia</taxon>
        <taxon>Tissierellales</taxon>
        <taxon>Thermohalobacteraceae</taxon>
        <taxon>Caldisalinibacter</taxon>
    </lineage>
</organism>
<dbReference type="Pfam" id="PF01797">
    <property type="entry name" value="Y1_Tnp"/>
    <property type="match status" value="1"/>
</dbReference>
<dbReference type="Gene3D" id="3.30.70.1290">
    <property type="entry name" value="Transposase IS200-like"/>
    <property type="match status" value="1"/>
</dbReference>
<dbReference type="STRING" id="1304284.L21TH_2023"/>
<dbReference type="eggNOG" id="COG1943">
    <property type="taxonomic scope" value="Bacteria"/>
</dbReference>
<gene>
    <name evidence="2" type="ORF">L21TH_2023</name>
</gene>
<dbReference type="OrthoDB" id="9788881at2"/>
<dbReference type="SMART" id="SM01321">
    <property type="entry name" value="Y1_Tnp"/>
    <property type="match status" value="1"/>
</dbReference>
<dbReference type="PANTHER" id="PTHR36966">
    <property type="entry name" value="REP-ASSOCIATED TYROSINE TRANSPOSASE"/>
    <property type="match status" value="1"/>
</dbReference>
<dbReference type="AlphaFoldDB" id="R1ATI2"/>
<dbReference type="PANTHER" id="PTHR36966:SF1">
    <property type="entry name" value="REP-ASSOCIATED TYROSINE TRANSPOSASE"/>
    <property type="match status" value="1"/>
</dbReference>
<evidence type="ECO:0000313" key="3">
    <source>
        <dbReference type="Proteomes" id="UP000013378"/>
    </source>
</evidence>
<dbReference type="SUPFAM" id="SSF143422">
    <property type="entry name" value="Transposase IS200-like"/>
    <property type="match status" value="1"/>
</dbReference>
<dbReference type="EMBL" id="ARZA01000224">
    <property type="protein sequence ID" value="EOC99936.1"/>
    <property type="molecule type" value="Genomic_DNA"/>
</dbReference>
<proteinExistence type="predicted"/>
<reference evidence="2 3" key="1">
    <citation type="journal article" date="2015" name="Geomicrobiol. J.">
        <title>Caldisalinibacter kiritimatiensis gen. nov., sp. nov., a moderately thermohalophilic thiosulfate-reducing bacterium from a hypersaline microbial mat.</title>
        <authorList>
            <person name="Ben Hania W."/>
            <person name="Joseph M."/>
            <person name="Fiebig A."/>
            <person name="Bunk B."/>
            <person name="Klenk H.-P."/>
            <person name="Fardeau M.-L."/>
            <person name="Spring S."/>
        </authorList>
    </citation>
    <scope>NUCLEOTIDE SEQUENCE [LARGE SCALE GENOMIC DNA]</scope>
    <source>
        <strain evidence="2 3">L21-TH-D2</strain>
    </source>
</reference>
<dbReference type="GO" id="GO:0043565">
    <property type="term" value="F:sequence-specific DNA binding"/>
    <property type="evidence" value="ECO:0007669"/>
    <property type="project" value="TreeGrafter"/>
</dbReference>
<dbReference type="InterPro" id="IPR036515">
    <property type="entry name" value="Transposase_17_sf"/>
</dbReference>
<evidence type="ECO:0000313" key="2">
    <source>
        <dbReference type="EMBL" id="EOC99936.1"/>
    </source>
</evidence>
<dbReference type="Proteomes" id="UP000013378">
    <property type="component" value="Unassembled WGS sequence"/>
</dbReference>
<sequence length="184" mass="22163">MLLSRDAHVPRLRIRGDTITPTWKNLQKPNIAYFITSTITNYAPILIEDKYKDILLDSLYYYNKKYSYDLVAYVIMPEHIHFILKGNNEEKLHQYMREFKTYTSKQILKELIKENKNNILNVFASKANGKAKYAVWMQRYRSIPVYNEKVLKQKIDYIHRNPLRRGLVDDVRSYKYSSFNLYYK</sequence>
<dbReference type="InterPro" id="IPR002686">
    <property type="entry name" value="Transposase_17"/>
</dbReference>
<comment type="caution">
    <text evidence="2">The sequence shown here is derived from an EMBL/GenBank/DDBJ whole genome shotgun (WGS) entry which is preliminary data.</text>
</comment>
<accession>R1ATI2</accession>
<keyword evidence="3" id="KW-1185">Reference proteome</keyword>
<protein>
    <recommendedName>
        <fullName evidence="1">Transposase IS200-like domain-containing protein</fullName>
    </recommendedName>
</protein>
<dbReference type="NCBIfam" id="NF047646">
    <property type="entry name" value="REP_Tyr_transpos"/>
    <property type="match status" value="1"/>
</dbReference>
<evidence type="ECO:0000259" key="1">
    <source>
        <dbReference type="SMART" id="SM01321"/>
    </source>
</evidence>
<dbReference type="GO" id="GO:0006313">
    <property type="term" value="P:DNA transposition"/>
    <property type="evidence" value="ECO:0007669"/>
    <property type="project" value="InterPro"/>
</dbReference>
<dbReference type="GO" id="GO:0004803">
    <property type="term" value="F:transposase activity"/>
    <property type="evidence" value="ECO:0007669"/>
    <property type="project" value="InterPro"/>
</dbReference>
<name>R1ATI2_9FIRM</name>
<dbReference type="InterPro" id="IPR052715">
    <property type="entry name" value="RAYT_transposase"/>
</dbReference>
<feature type="domain" description="Transposase IS200-like" evidence="1">
    <location>
        <begin position="28"/>
        <end position="161"/>
    </location>
</feature>